<protein>
    <submittedName>
        <fullName evidence="4">Esterase</fullName>
    </submittedName>
</protein>
<dbReference type="PANTHER" id="PTHR48081:SF8">
    <property type="entry name" value="ALPHA_BETA HYDROLASE FOLD-3 DOMAIN-CONTAINING PROTEIN-RELATED"/>
    <property type="match status" value="1"/>
</dbReference>
<dbReference type="GO" id="GO:0016787">
    <property type="term" value="F:hydrolase activity"/>
    <property type="evidence" value="ECO:0007669"/>
    <property type="project" value="UniProtKB-KW"/>
</dbReference>
<comment type="similarity">
    <text evidence="1">Belongs to the 'GDXG' lipolytic enzyme family.</text>
</comment>
<dbReference type="PROSITE" id="PS01173">
    <property type="entry name" value="LIPASE_GDXG_HIS"/>
    <property type="match status" value="1"/>
</dbReference>
<gene>
    <name evidence="4" type="ORF">BOO69_15965</name>
</gene>
<dbReference type="InterPro" id="IPR013094">
    <property type="entry name" value="AB_hydrolase_3"/>
</dbReference>
<dbReference type="InterPro" id="IPR050300">
    <property type="entry name" value="GDXG_lipolytic_enzyme"/>
</dbReference>
<dbReference type="EMBL" id="CP018076">
    <property type="protein sequence ID" value="APE44736.1"/>
    <property type="molecule type" value="Genomic_DNA"/>
</dbReference>
<dbReference type="InterPro" id="IPR002168">
    <property type="entry name" value="Lipase_GDXG_HIS_AS"/>
</dbReference>
<dbReference type="AlphaFoldDB" id="A0A1J0WKM9"/>
<dbReference type="InterPro" id="IPR029058">
    <property type="entry name" value="AB_hydrolase_fold"/>
</dbReference>
<feature type="domain" description="Alpha/beta hydrolase fold-3" evidence="3">
    <location>
        <begin position="77"/>
        <end position="277"/>
    </location>
</feature>
<name>A0A1J0WKM9_9RHOB</name>
<keyword evidence="5" id="KW-1185">Reference proteome</keyword>
<evidence type="ECO:0000256" key="2">
    <source>
        <dbReference type="ARBA" id="ARBA00022801"/>
    </source>
</evidence>
<dbReference type="STRING" id="1917485.BOO69_15965"/>
<evidence type="ECO:0000313" key="5">
    <source>
        <dbReference type="Proteomes" id="UP000181897"/>
    </source>
</evidence>
<dbReference type="KEGG" id="suam:BOO69_15965"/>
<evidence type="ECO:0000256" key="1">
    <source>
        <dbReference type="ARBA" id="ARBA00010515"/>
    </source>
</evidence>
<dbReference type="PANTHER" id="PTHR48081">
    <property type="entry name" value="AB HYDROLASE SUPERFAMILY PROTEIN C4A8.06C"/>
    <property type="match status" value="1"/>
</dbReference>
<evidence type="ECO:0000313" key="4">
    <source>
        <dbReference type="EMBL" id="APE44736.1"/>
    </source>
</evidence>
<dbReference type="Pfam" id="PF07859">
    <property type="entry name" value="Abhydrolase_3"/>
    <property type="match status" value="1"/>
</dbReference>
<reference evidence="4 5" key="1">
    <citation type="submission" date="2016-11" db="EMBL/GenBank/DDBJ databases">
        <title>Complete genome sequence of Sulfitobacter sp. AM1-D1, a toxic bacteria associated with marine dinoflagellate Alexandrium minutum in East China Sea.</title>
        <authorList>
            <person name="Yang Q."/>
            <person name="Zhang X."/>
            <person name="Tian X."/>
        </authorList>
    </citation>
    <scope>NUCLEOTIDE SEQUENCE [LARGE SCALE GENOMIC DNA]</scope>
    <source>
        <strain evidence="4 5">AM1-D1</strain>
    </source>
</reference>
<dbReference type="SUPFAM" id="SSF53474">
    <property type="entry name" value="alpha/beta-Hydrolases"/>
    <property type="match status" value="1"/>
</dbReference>
<proteinExistence type="inferred from homology"/>
<keyword evidence="2" id="KW-0378">Hydrolase</keyword>
<dbReference type="OrthoDB" id="9806180at2"/>
<dbReference type="RefSeq" id="WP_071973082.1">
    <property type="nucleotide sequence ID" value="NZ_CP018076.1"/>
</dbReference>
<accession>A0A1J0WKM9</accession>
<sequence length="308" mass="33502">MSLRRSFLNAYLRLVEKPRLARVRQPQQMRGTLERQARFFFHAPRGTRQHWLVLEFAQHRIDALEVVPPAVSSDAIILYIHGGGFVFGSPQTHAAMLGRIAALSGARAVLPRYRLAPEAPFPAAAEDVRAAWDGLIAAGADPSRVVLGGDSAGGTLALGLLASLAREGGPRPAGAFCFSPLTDMTYSGESFRRNARSEAILVAGRAPELAEMYLAGCQPDDPAVSPLFADFSGAAPVWLTVADTEILRDDSRRMAAHLRAQGVDVDFAEAHDLPHVWPIFHNTLPEARASLRDVAGWIRQRLETRGES</sequence>
<evidence type="ECO:0000259" key="3">
    <source>
        <dbReference type="Pfam" id="PF07859"/>
    </source>
</evidence>
<dbReference type="Proteomes" id="UP000181897">
    <property type="component" value="Chromosome"/>
</dbReference>
<organism evidence="4 5">
    <name type="scientific">Sulfitobacter alexandrii</name>
    <dbReference type="NCBI Taxonomy" id="1917485"/>
    <lineage>
        <taxon>Bacteria</taxon>
        <taxon>Pseudomonadati</taxon>
        <taxon>Pseudomonadota</taxon>
        <taxon>Alphaproteobacteria</taxon>
        <taxon>Rhodobacterales</taxon>
        <taxon>Roseobacteraceae</taxon>
        <taxon>Sulfitobacter</taxon>
    </lineage>
</organism>
<dbReference type="Gene3D" id="3.40.50.1820">
    <property type="entry name" value="alpha/beta hydrolase"/>
    <property type="match status" value="1"/>
</dbReference>